<dbReference type="Proteomes" id="UP001218188">
    <property type="component" value="Unassembled WGS sequence"/>
</dbReference>
<dbReference type="Pfam" id="PF18803">
    <property type="entry name" value="CxC2"/>
    <property type="match status" value="1"/>
</dbReference>
<comment type="caution">
    <text evidence="2">The sequence shown here is derived from an EMBL/GenBank/DDBJ whole genome shotgun (WGS) entry which is preliminary data.</text>
</comment>
<sequence>RCLECFDAQYLCIRCMLQSHRQVPLHQILHWDNGQSSRVGLKAIGMTIPLGHPSCGMRLTEHHFIIMDTDKPHDVAIDFCGCSTVGPPSAQLIAAWLYPATCERPRAAISFHMV</sequence>
<reference evidence="2" key="1">
    <citation type="submission" date="2023-03" db="EMBL/GenBank/DDBJ databases">
        <title>Massive genome expansion in bonnet fungi (Mycena s.s.) driven by repeated elements and novel gene families across ecological guilds.</title>
        <authorList>
            <consortium name="Lawrence Berkeley National Laboratory"/>
            <person name="Harder C.B."/>
            <person name="Miyauchi S."/>
            <person name="Viragh M."/>
            <person name="Kuo A."/>
            <person name="Thoen E."/>
            <person name="Andreopoulos B."/>
            <person name="Lu D."/>
            <person name="Skrede I."/>
            <person name="Drula E."/>
            <person name="Henrissat B."/>
            <person name="Morin E."/>
            <person name="Kohler A."/>
            <person name="Barry K."/>
            <person name="LaButti K."/>
            <person name="Morin E."/>
            <person name="Salamov A."/>
            <person name="Lipzen A."/>
            <person name="Mereny Z."/>
            <person name="Hegedus B."/>
            <person name="Baldrian P."/>
            <person name="Stursova M."/>
            <person name="Weitz H."/>
            <person name="Taylor A."/>
            <person name="Grigoriev I.V."/>
            <person name="Nagy L.G."/>
            <person name="Martin F."/>
            <person name="Kauserud H."/>
        </authorList>
    </citation>
    <scope>NUCLEOTIDE SEQUENCE</scope>
    <source>
        <strain evidence="2">CBHHK200</strain>
    </source>
</reference>
<dbReference type="AlphaFoldDB" id="A0AAD6SC23"/>
<feature type="non-terminal residue" evidence="2">
    <location>
        <position position="1"/>
    </location>
</feature>
<protein>
    <recommendedName>
        <fullName evidence="1">CxC2-like cysteine cluster KDZ transposase-associated domain-containing protein</fullName>
    </recommendedName>
</protein>
<evidence type="ECO:0000259" key="1">
    <source>
        <dbReference type="Pfam" id="PF18803"/>
    </source>
</evidence>
<gene>
    <name evidence="2" type="ORF">C8F04DRAFT_894733</name>
</gene>
<dbReference type="EMBL" id="JARJCM010000173">
    <property type="protein sequence ID" value="KAJ7024213.1"/>
    <property type="molecule type" value="Genomic_DNA"/>
</dbReference>
<name>A0AAD6SC23_9AGAR</name>
<organism evidence="2 3">
    <name type="scientific">Mycena alexandri</name>
    <dbReference type="NCBI Taxonomy" id="1745969"/>
    <lineage>
        <taxon>Eukaryota</taxon>
        <taxon>Fungi</taxon>
        <taxon>Dikarya</taxon>
        <taxon>Basidiomycota</taxon>
        <taxon>Agaricomycotina</taxon>
        <taxon>Agaricomycetes</taxon>
        <taxon>Agaricomycetidae</taxon>
        <taxon>Agaricales</taxon>
        <taxon>Marasmiineae</taxon>
        <taxon>Mycenaceae</taxon>
        <taxon>Mycena</taxon>
    </lineage>
</organism>
<proteinExistence type="predicted"/>
<evidence type="ECO:0000313" key="2">
    <source>
        <dbReference type="EMBL" id="KAJ7024213.1"/>
    </source>
</evidence>
<dbReference type="InterPro" id="IPR041457">
    <property type="entry name" value="CxC2_KDZ-assoc"/>
</dbReference>
<feature type="domain" description="CxC2-like cysteine cluster KDZ transposase-associated" evidence="1">
    <location>
        <begin position="41"/>
        <end position="113"/>
    </location>
</feature>
<evidence type="ECO:0000313" key="3">
    <source>
        <dbReference type="Proteomes" id="UP001218188"/>
    </source>
</evidence>
<accession>A0AAD6SC23</accession>
<feature type="non-terminal residue" evidence="2">
    <location>
        <position position="114"/>
    </location>
</feature>
<keyword evidence="3" id="KW-1185">Reference proteome</keyword>